<reference evidence="2 3" key="1">
    <citation type="submission" date="2019-12" db="EMBL/GenBank/DDBJ databases">
        <title>Deinococcus sp. HMF7620 Genome sequencing and assembly.</title>
        <authorList>
            <person name="Kang H."/>
            <person name="Kim H."/>
            <person name="Joh K."/>
        </authorList>
    </citation>
    <scope>NUCLEOTIDE SEQUENCE [LARGE SCALE GENOMIC DNA]</scope>
    <source>
        <strain evidence="2 3">HMF7620</strain>
    </source>
</reference>
<comment type="caution">
    <text evidence="2">The sequence shown here is derived from an EMBL/GenBank/DDBJ whole genome shotgun (WGS) entry which is preliminary data.</text>
</comment>
<dbReference type="Proteomes" id="UP000483286">
    <property type="component" value="Unassembled WGS sequence"/>
</dbReference>
<protein>
    <recommendedName>
        <fullName evidence="4">DUF3887 domain-containing protein</fullName>
    </recommendedName>
</protein>
<dbReference type="RefSeq" id="WP_157460023.1">
    <property type="nucleotide sequence ID" value="NZ_WQLB01000021.1"/>
</dbReference>
<evidence type="ECO:0008006" key="4">
    <source>
        <dbReference type="Google" id="ProtNLM"/>
    </source>
</evidence>
<name>A0A7C9LS82_9DEIO</name>
<gene>
    <name evidence="2" type="ORF">GO986_14470</name>
</gene>
<feature type="signal peptide" evidence="1">
    <location>
        <begin position="1"/>
        <end position="22"/>
    </location>
</feature>
<dbReference type="EMBL" id="WQLB01000021">
    <property type="protein sequence ID" value="MVN87961.1"/>
    <property type="molecule type" value="Genomic_DNA"/>
</dbReference>
<feature type="chain" id="PRO_5028896215" description="DUF3887 domain-containing protein" evidence="1">
    <location>
        <begin position="23"/>
        <end position="154"/>
    </location>
</feature>
<evidence type="ECO:0000256" key="1">
    <source>
        <dbReference type="SAM" id="SignalP"/>
    </source>
</evidence>
<sequence>MTALLRSVALSLTLLVPAAAQGTPPPTGTSTAAERTALTRGRALLTEFYAVRLDGLWNAFSTDVQGQWGSLAAFRAYRQAGVITYGAERQVVGERTFTNQGETFYVRSATFEKAPQAVWALVVGFTGTRVTTFGIVLEDETSDDPVAGRGYDPL</sequence>
<keyword evidence="3" id="KW-1185">Reference proteome</keyword>
<organism evidence="2 3">
    <name type="scientific">Deinococcus arboris</name>
    <dbReference type="NCBI Taxonomy" id="2682977"/>
    <lineage>
        <taxon>Bacteria</taxon>
        <taxon>Thermotogati</taxon>
        <taxon>Deinococcota</taxon>
        <taxon>Deinococci</taxon>
        <taxon>Deinococcales</taxon>
        <taxon>Deinococcaceae</taxon>
        <taxon>Deinococcus</taxon>
    </lineage>
</organism>
<proteinExistence type="predicted"/>
<dbReference type="AlphaFoldDB" id="A0A7C9LS82"/>
<evidence type="ECO:0000313" key="2">
    <source>
        <dbReference type="EMBL" id="MVN87961.1"/>
    </source>
</evidence>
<keyword evidence="1" id="KW-0732">Signal</keyword>
<evidence type="ECO:0000313" key="3">
    <source>
        <dbReference type="Proteomes" id="UP000483286"/>
    </source>
</evidence>
<accession>A0A7C9LS82</accession>